<protein>
    <submittedName>
        <fullName evidence="5">AraC family transcriptional regulator</fullName>
    </submittedName>
</protein>
<keyword evidence="3" id="KW-0804">Transcription</keyword>
<reference evidence="5" key="1">
    <citation type="submission" date="2022-11" db="EMBL/GenBank/DDBJ databases">
        <title>Salinimicrobium profundisediminis sp. nov., isolated from deep-sea sediment of the Mariana Trench.</title>
        <authorList>
            <person name="Fu H."/>
        </authorList>
    </citation>
    <scope>NUCLEOTIDE SEQUENCE</scope>
    <source>
        <strain evidence="5">MT39</strain>
    </source>
</reference>
<evidence type="ECO:0000256" key="2">
    <source>
        <dbReference type="ARBA" id="ARBA00023125"/>
    </source>
</evidence>
<dbReference type="EMBL" id="JAPJDA010000002">
    <property type="protein sequence ID" value="MCX2836791.1"/>
    <property type="molecule type" value="Genomic_DNA"/>
</dbReference>
<dbReference type="InterPro" id="IPR053142">
    <property type="entry name" value="PchR_regulatory_protein"/>
</dbReference>
<dbReference type="InterPro" id="IPR009057">
    <property type="entry name" value="Homeodomain-like_sf"/>
</dbReference>
<evidence type="ECO:0000313" key="5">
    <source>
        <dbReference type="EMBL" id="MCX2836791.1"/>
    </source>
</evidence>
<dbReference type="PROSITE" id="PS00041">
    <property type="entry name" value="HTH_ARAC_FAMILY_1"/>
    <property type="match status" value="1"/>
</dbReference>
<accession>A0A9X3CUB6</accession>
<dbReference type="PANTHER" id="PTHR47893:SF1">
    <property type="entry name" value="REGULATORY PROTEIN PCHR"/>
    <property type="match status" value="1"/>
</dbReference>
<dbReference type="SMART" id="SM00342">
    <property type="entry name" value="HTH_ARAC"/>
    <property type="match status" value="1"/>
</dbReference>
<evidence type="ECO:0000256" key="3">
    <source>
        <dbReference type="ARBA" id="ARBA00023163"/>
    </source>
</evidence>
<name>A0A9X3CUB6_9FLAO</name>
<dbReference type="Proteomes" id="UP001148482">
    <property type="component" value="Unassembled WGS sequence"/>
</dbReference>
<organism evidence="5 6">
    <name type="scientific">Salinimicrobium profundisediminis</name>
    <dbReference type="NCBI Taxonomy" id="2994553"/>
    <lineage>
        <taxon>Bacteria</taxon>
        <taxon>Pseudomonadati</taxon>
        <taxon>Bacteroidota</taxon>
        <taxon>Flavobacteriia</taxon>
        <taxon>Flavobacteriales</taxon>
        <taxon>Flavobacteriaceae</taxon>
        <taxon>Salinimicrobium</taxon>
    </lineage>
</organism>
<sequence>MKFRLESSFFEENAVVKTFSKDFCAEAFSEETFIIDKEVVKGSMHELHLDHFCLITQNLEASAGYSINISGNSPLFKLHFELEGDYNFCPVDPSVPAISIPAGHFNIFYLPRPEGCLNFKSSSRKTLEVLFTEKLLRKIMGPDYSGLSSLKDGIKEDHPFLLWEESRIIPVELQQHIREIISCRYCGHIKKIYLEARITAMLLSFLVDDDAKNSVSQEDHLPKKEYTGILRVEEHIKKNFRKNLTINELAPIAGLNTSKLKQSFKKVHSTTIFKYITGLRMEKAKELITHEKLSVSEASYEVGYKNPQHFTVAFKKYYGFLPSSLN</sequence>
<gene>
    <name evidence="5" type="ORF">OQ279_01390</name>
</gene>
<dbReference type="InterPro" id="IPR018060">
    <property type="entry name" value="HTH_AraC"/>
</dbReference>
<dbReference type="PROSITE" id="PS01124">
    <property type="entry name" value="HTH_ARAC_FAMILY_2"/>
    <property type="match status" value="1"/>
</dbReference>
<dbReference type="GO" id="GO:0043565">
    <property type="term" value="F:sequence-specific DNA binding"/>
    <property type="evidence" value="ECO:0007669"/>
    <property type="project" value="InterPro"/>
</dbReference>
<dbReference type="InterPro" id="IPR018062">
    <property type="entry name" value="HTH_AraC-typ_CS"/>
</dbReference>
<evidence type="ECO:0000256" key="1">
    <source>
        <dbReference type="ARBA" id="ARBA00023015"/>
    </source>
</evidence>
<dbReference type="Pfam" id="PF12833">
    <property type="entry name" value="HTH_18"/>
    <property type="match status" value="1"/>
</dbReference>
<evidence type="ECO:0000313" key="6">
    <source>
        <dbReference type="Proteomes" id="UP001148482"/>
    </source>
</evidence>
<dbReference type="SUPFAM" id="SSF46689">
    <property type="entry name" value="Homeodomain-like"/>
    <property type="match status" value="2"/>
</dbReference>
<keyword evidence="2" id="KW-0238">DNA-binding</keyword>
<dbReference type="RefSeq" id="WP_266067971.1">
    <property type="nucleotide sequence ID" value="NZ_JAPJDA010000002.1"/>
</dbReference>
<dbReference type="Gene3D" id="1.10.10.60">
    <property type="entry name" value="Homeodomain-like"/>
    <property type="match status" value="1"/>
</dbReference>
<comment type="caution">
    <text evidence="5">The sequence shown here is derived from an EMBL/GenBank/DDBJ whole genome shotgun (WGS) entry which is preliminary data.</text>
</comment>
<feature type="domain" description="HTH araC/xylS-type" evidence="4">
    <location>
        <begin position="230"/>
        <end position="326"/>
    </location>
</feature>
<keyword evidence="6" id="KW-1185">Reference proteome</keyword>
<proteinExistence type="predicted"/>
<dbReference type="PANTHER" id="PTHR47893">
    <property type="entry name" value="REGULATORY PROTEIN PCHR"/>
    <property type="match status" value="1"/>
</dbReference>
<dbReference type="AlphaFoldDB" id="A0A9X3CUB6"/>
<keyword evidence="1" id="KW-0805">Transcription regulation</keyword>
<evidence type="ECO:0000259" key="4">
    <source>
        <dbReference type="PROSITE" id="PS01124"/>
    </source>
</evidence>
<dbReference type="GO" id="GO:0003700">
    <property type="term" value="F:DNA-binding transcription factor activity"/>
    <property type="evidence" value="ECO:0007669"/>
    <property type="project" value="InterPro"/>
</dbReference>